<accession>A0A816IQN8</accession>
<reference evidence="1" key="1">
    <citation type="submission" date="2021-01" db="EMBL/GenBank/DDBJ databases">
        <authorList>
            <consortium name="Genoscope - CEA"/>
            <person name="William W."/>
        </authorList>
    </citation>
    <scope>NUCLEOTIDE SEQUENCE</scope>
</reference>
<dbReference type="Proteomes" id="UP001295469">
    <property type="component" value="Chromosome C09"/>
</dbReference>
<sequence length="39" mass="4251">MVGFVIEAFEWSLLLQRLAAATILAAVDAIRFGSSLRTL</sequence>
<dbReference type="EMBL" id="HG994373">
    <property type="protein sequence ID" value="CAF1716182.1"/>
    <property type="molecule type" value="Genomic_DNA"/>
</dbReference>
<name>A0A816IQN8_BRANA</name>
<proteinExistence type="predicted"/>
<evidence type="ECO:0000313" key="1">
    <source>
        <dbReference type="EMBL" id="CAF1716182.1"/>
    </source>
</evidence>
<dbReference type="Gramene" id="CDX87073">
    <property type="protein sequence ID" value="CDX87073"/>
    <property type="gene ID" value="GSBRNA2T00145962001"/>
</dbReference>
<dbReference type="AlphaFoldDB" id="A0A816IQN8"/>
<organism evidence="1">
    <name type="scientific">Brassica napus</name>
    <name type="common">Rape</name>
    <dbReference type="NCBI Taxonomy" id="3708"/>
    <lineage>
        <taxon>Eukaryota</taxon>
        <taxon>Viridiplantae</taxon>
        <taxon>Streptophyta</taxon>
        <taxon>Embryophyta</taxon>
        <taxon>Tracheophyta</taxon>
        <taxon>Spermatophyta</taxon>
        <taxon>Magnoliopsida</taxon>
        <taxon>eudicotyledons</taxon>
        <taxon>Gunneridae</taxon>
        <taxon>Pentapetalae</taxon>
        <taxon>rosids</taxon>
        <taxon>malvids</taxon>
        <taxon>Brassicales</taxon>
        <taxon>Brassicaceae</taxon>
        <taxon>Brassiceae</taxon>
        <taxon>Brassica</taxon>
    </lineage>
</organism>
<protein>
    <submittedName>
        <fullName evidence="1">(rape) hypothetical protein</fullName>
    </submittedName>
</protein>
<gene>
    <name evidence="1" type="ORF">DARMORV10_C09P06610.1</name>
</gene>